<reference evidence="1" key="2">
    <citation type="submission" date="2020-09" db="EMBL/GenBank/DDBJ databases">
        <authorList>
            <person name="Sun Q."/>
            <person name="Zhou Y."/>
        </authorList>
    </citation>
    <scope>NUCLEOTIDE SEQUENCE</scope>
    <source>
        <strain evidence="1">CGMCC 1.15095</strain>
    </source>
</reference>
<accession>A0A916X5G2</accession>
<organism evidence="1 2">
    <name type="scientific">Novosphingobium endophyticum</name>
    <dbReference type="NCBI Taxonomy" id="1955250"/>
    <lineage>
        <taxon>Bacteria</taxon>
        <taxon>Pseudomonadati</taxon>
        <taxon>Pseudomonadota</taxon>
        <taxon>Alphaproteobacteria</taxon>
        <taxon>Sphingomonadales</taxon>
        <taxon>Sphingomonadaceae</taxon>
        <taxon>Novosphingobium</taxon>
    </lineage>
</organism>
<proteinExistence type="predicted"/>
<gene>
    <name evidence="1" type="ORF">GCM10011494_28900</name>
</gene>
<comment type="caution">
    <text evidence="1">The sequence shown here is derived from an EMBL/GenBank/DDBJ whole genome shotgun (WGS) entry which is preliminary data.</text>
</comment>
<dbReference type="EMBL" id="BMHK01000021">
    <property type="protein sequence ID" value="GGC08442.1"/>
    <property type="molecule type" value="Genomic_DNA"/>
</dbReference>
<evidence type="ECO:0000313" key="2">
    <source>
        <dbReference type="Proteomes" id="UP000608154"/>
    </source>
</evidence>
<evidence type="ECO:0000313" key="1">
    <source>
        <dbReference type="EMBL" id="GGC08442.1"/>
    </source>
</evidence>
<reference evidence="1" key="1">
    <citation type="journal article" date="2014" name="Int. J. Syst. Evol. Microbiol.">
        <title>Complete genome sequence of Corynebacterium casei LMG S-19264T (=DSM 44701T), isolated from a smear-ripened cheese.</title>
        <authorList>
            <consortium name="US DOE Joint Genome Institute (JGI-PGF)"/>
            <person name="Walter F."/>
            <person name="Albersmeier A."/>
            <person name="Kalinowski J."/>
            <person name="Ruckert C."/>
        </authorList>
    </citation>
    <scope>NUCLEOTIDE SEQUENCE</scope>
    <source>
        <strain evidence="1">CGMCC 1.15095</strain>
    </source>
</reference>
<protein>
    <submittedName>
        <fullName evidence="1">Uncharacterized protein</fullName>
    </submittedName>
</protein>
<name>A0A916X5G2_9SPHN</name>
<dbReference type="Proteomes" id="UP000608154">
    <property type="component" value="Unassembled WGS sequence"/>
</dbReference>
<keyword evidence="2" id="KW-1185">Reference proteome</keyword>
<dbReference type="AlphaFoldDB" id="A0A916X5G2"/>
<sequence length="111" mass="12469">MRAHQQAHLDRLLAAIGHLNGLRPFVPQAMRGNLAGEFLADRGDVHRMIKVEQDRAEQLRPGLRPVLERVLEEALRRHDEPAVIPQAHDHVSSTNVFDAAPFSVEDDDVVD</sequence>